<sequence length="226" mass="24366">MHRIELPDWAMARGRPIQALDRLDPARTALVGIDMQQAFIAEGQVFANPHALDIIGNVNRLARACRAAGVGVWWTRQTVDEDDPHRADPHWRRLAGDAAVDAAKAALRAGSSGHALHPDIALDQADAVIDKFRYSAFLPGFCDLHARLQARGVDTLIIAGTLTNCCCESSARDAFMLGYRVLFAADATAAVTDAEHNAALLNLAVLFADVRGTEEIIALLARAPGR</sequence>
<dbReference type="GO" id="GO:0016787">
    <property type="term" value="F:hydrolase activity"/>
    <property type="evidence" value="ECO:0007669"/>
    <property type="project" value="UniProtKB-KW"/>
</dbReference>
<evidence type="ECO:0000256" key="1">
    <source>
        <dbReference type="ARBA" id="ARBA00022801"/>
    </source>
</evidence>
<organism evidence="3 4">
    <name type="scientific">Pseudoxanthomonas winnipegensis</name>
    <dbReference type="NCBI Taxonomy" id="2480810"/>
    <lineage>
        <taxon>Bacteria</taxon>
        <taxon>Pseudomonadati</taxon>
        <taxon>Pseudomonadota</taxon>
        <taxon>Gammaproteobacteria</taxon>
        <taxon>Lysobacterales</taxon>
        <taxon>Lysobacteraceae</taxon>
        <taxon>Pseudoxanthomonas</taxon>
    </lineage>
</organism>
<dbReference type="InterPro" id="IPR036380">
    <property type="entry name" value="Isochorismatase-like_sf"/>
</dbReference>
<dbReference type="Gene3D" id="3.40.50.850">
    <property type="entry name" value="Isochorismatase-like"/>
    <property type="match status" value="1"/>
</dbReference>
<dbReference type="Proteomes" id="UP000291286">
    <property type="component" value="Unassembled WGS sequence"/>
</dbReference>
<reference evidence="3 4" key="1">
    <citation type="submission" date="2019-02" db="EMBL/GenBank/DDBJ databases">
        <title>WGS of Pseudoxanthomonas species novum from clinical isolates.</title>
        <authorList>
            <person name="Bernier A.-M."/>
            <person name="Bernard K."/>
            <person name="Vachon A."/>
        </authorList>
    </citation>
    <scope>NUCLEOTIDE SEQUENCE [LARGE SCALE GENOMIC DNA]</scope>
    <source>
        <strain evidence="3 4">NML171202</strain>
    </source>
</reference>
<dbReference type="InterPro" id="IPR050272">
    <property type="entry name" value="Isochorismatase-like_hydrls"/>
</dbReference>
<dbReference type="PANTHER" id="PTHR43540:SF6">
    <property type="entry name" value="ISOCHORISMATASE-LIKE DOMAIN-CONTAINING PROTEIN"/>
    <property type="match status" value="1"/>
</dbReference>
<evidence type="ECO:0000259" key="2">
    <source>
        <dbReference type="Pfam" id="PF00857"/>
    </source>
</evidence>
<dbReference type="EMBL" id="SHMB01000002">
    <property type="protein sequence ID" value="TAA31410.1"/>
    <property type="molecule type" value="Genomic_DNA"/>
</dbReference>
<name>A0A4Q8LLG6_9GAMM</name>
<dbReference type="AlphaFoldDB" id="A0A4Q8LLG6"/>
<evidence type="ECO:0000313" key="4">
    <source>
        <dbReference type="Proteomes" id="UP000291286"/>
    </source>
</evidence>
<protein>
    <submittedName>
        <fullName evidence="3">Cysteine hydrolase</fullName>
    </submittedName>
</protein>
<proteinExistence type="predicted"/>
<keyword evidence="1 3" id="KW-0378">Hydrolase</keyword>
<dbReference type="SUPFAM" id="SSF52499">
    <property type="entry name" value="Isochorismatase-like hydrolases"/>
    <property type="match status" value="1"/>
</dbReference>
<dbReference type="InterPro" id="IPR000868">
    <property type="entry name" value="Isochorismatase-like_dom"/>
</dbReference>
<comment type="caution">
    <text evidence="3">The sequence shown here is derived from an EMBL/GenBank/DDBJ whole genome shotgun (WGS) entry which is preliminary data.</text>
</comment>
<accession>A0A4Q8LLG6</accession>
<dbReference type="CDD" id="cd00431">
    <property type="entry name" value="cysteine_hydrolases"/>
    <property type="match status" value="1"/>
</dbReference>
<dbReference type="PANTHER" id="PTHR43540">
    <property type="entry name" value="PEROXYUREIDOACRYLATE/UREIDOACRYLATE AMIDOHYDROLASE-RELATED"/>
    <property type="match status" value="1"/>
</dbReference>
<evidence type="ECO:0000313" key="3">
    <source>
        <dbReference type="EMBL" id="TAA31410.1"/>
    </source>
</evidence>
<dbReference type="Pfam" id="PF00857">
    <property type="entry name" value="Isochorismatase"/>
    <property type="match status" value="1"/>
</dbReference>
<feature type="domain" description="Isochorismatase-like" evidence="2">
    <location>
        <begin position="28"/>
        <end position="215"/>
    </location>
</feature>
<gene>
    <name evidence="3" type="ORF">EA661_07530</name>
</gene>